<name>K5WMU9_AGABU</name>
<dbReference type="eggNOG" id="ENOG502S70K">
    <property type="taxonomic scope" value="Eukaryota"/>
</dbReference>
<sequence length="294" mass="32726">MFRAASRLPTRALLATSTVGAIVLQETPREKLSIYPSPNPDIILVETPSALETQIGVIRRSICQTYSNGHAYVQGWVSRWIGVEHAVERRVKSIVTPQESLTPGLLYVGVATLTGSILARNRRPISRLILPPVFFAVSAKHFLPKTTHNLSDYLGSIEDAHFPAFAEKHEIAKQHSAMTWDRIKEATQETRGHINRGALNIVEKIQEATGLKLRETLGLGEEVKQHVEEKVAEVQEAVEKVAEEAKTSVNQKAEEVKTSVNQKAEEVKEAAKEVVKIVEQDLTREETEKKSEES</sequence>
<dbReference type="OrthoDB" id="2399148at2759"/>
<dbReference type="GO" id="GO:0061617">
    <property type="term" value="C:MICOS complex"/>
    <property type="evidence" value="ECO:0007669"/>
    <property type="project" value="UniProtKB-UniRule"/>
</dbReference>
<dbReference type="GO" id="GO:0042407">
    <property type="term" value="P:cristae formation"/>
    <property type="evidence" value="ECO:0007669"/>
    <property type="project" value="InterPro"/>
</dbReference>
<dbReference type="RefSeq" id="XP_007332783.1">
    <property type="nucleotide sequence ID" value="XM_007332721.1"/>
</dbReference>
<dbReference type="PANTHER" id="PTHR28268">
    <property type="entry name" value="MICOS SUBUNIT MIC26"/>
    <property type="match status" value="1"/>
</dbReference>
<dbReference type="GO" id="GO:0044284">
    <property type="term" value="C:mitochondrial crista junction"/>
    <property type="evidence" value="ECO:0007669"/>
    <property type="project" value="TreeGrafter"/>
</dbReference>
<dbReference type="GeneID" id="18822616"/>
<accession>K5WMU9</accession>
<comment type="function">
    <text evidence="1">Component of the MICOS complex, a large protein complex of the mitochondrial inner membrane that plays crucial roles in the maintenance of crista junctions, inner membrane architecture, and formation of contact sites to the outer membrane.</text>
</comment>
<evidence type="ECO:0000313" key="4">
    <source>
        <dbReference type="Proteomes" id="UP000008493"/>
    </source>
</evidence>
<organism evidence="3 4">
    <name type="scientific">Agaricus bisporus var. burnettii (strain JB137-S8 / ATCC MYA-4627 / FGSC 10392)</name>
    <name type="common">White button mushroom</name>
    <dbReference type="NCBI Taxonomy" id="597362"/>
    <lineage>
        <taxon>Eukaryota</taxon>
        <taxon>Fungi</taxon>
        <taxon>Dikarya</taxon>
        <taxon>Basidiomycota</taxon>
        <taxon>Agaricomycotina</taxon>
        <taxon>Agaricomycetes</taxon>
        <taxon>Agaricomycetidae</taxon>
        <taxon>Agaricales</taxon>
        <taxon>Agaricineae</taxon>
        <taxon>Agaricaceae</taxon>
        <taxon>Agaricus</taxon>
    </lineage>
</organism>
<dbReference type="SUPFAM" id="SSF58113">
    <property type="entry name" value="Apolipoprotein A-I"/>
    <property type="match status" value="1"/>
</dbReference>
<keyword evidence="4" id="KW-1185">Reference proteome</keyword>
<dbReference type="STRING" id="597362.K5WMU9"/>
<comment type="subcellular location">
    <subcellularLocation>
        <location evidence="1">Mitochondrion inner membrane</location>
    </subcellularLocation>
</comment>
<dbReference type="InParanoid" id="K5WMU9"/>
<keyword evidence="1" id="KW-0999">Mitochondrion inner membrane</keyword>
<keyword evidence="1" id="KW-0472">Membrane</keyword>
<dbReference type="Pfam" id="PF09769">
    <property type="entry name" value="ApoO"/>
    <property type="match status" value="1"/>
</dbReference>
<dbReference type="KEGG" id="abp:AGABI1DRAFT108692"/>
<dbReference type="EMBL" id="JH971401">
    <property type="protein sequence ID" value="EKM76616.1"/>
    <property type="molecule type" value="Genomic_DNA"/>
</dbReference>
<feature type="region of interest" description="Disordered" evidence="2">
    <location>
        <begin position="245"/>
        <end position="265"/>
    </location>
</feature>
<evidence type="ECO:0000256" key="2">
    <source>
        <dbReference type="SAM" id="MobiDB-lite"/>
    </source>
</evidence>
<proteinExistence type="predicted"/>
<keyword evidence="1" id="KW-0496">Mitochondrion</keyword>
<evidence type="ECO:0000313" key="3">
    <source>
        <dbReference type="EMBL" id="EKM76616.1"/>
    </source>
</evidence>
<dbReference type="InterPro" id="IPR019166">
    <property type="entry name" value="MIC26/MIC27"/>
</dbReference>
<evidence type="ECO:0000256" key="1">
    <source>
        <dbReference type="RuleBase" id="RU363021"/>
    </source>
</evidence>
<dbReference type="Proteomes" id="UP000008493">
    <property type="component" value="Unassembled WGS sequence"/>
</dbReference>
<protein>
    <recommendedName>
        <fullName evidence="1">MICOS complex subunit</fullName>
    </recommendedName>
</protein>
<dbReference type="Gene3D" id="1.20.120.20">
    <property type="entry name" value="Apolipoprotein"/>
    <property type="match status" value="1"/>
</dbReference>
<gene>
    <name evidence="3" type="ORF">AGABI1DRAFT_108692</name>
</gene>
<comment type="subunit">
    <text evidence="1">Component of the mitochondrial contact site and cristae organizing system (MICOS) complex.</text>
</comment>
<reference evidence="4" key="1">
    <citation type="journal article" date="2012" name="Proc. Natl. Acad. Sci. U.S.A.">
        <title>Genome sequence of the button mushroom Agaricus bisporus reveals mechanisms governing adaptation to a humic-rich ecological niche.</title>
        <authorList>
            <person name="Morin E."/>
            <person name="Kohler A."/>
            <person name="Baker A.R."/>
            <person name="Foulongne-Oriol M."/>
            <person name="Lombard V."/>
            <person name="Nagy L.G."/>
            <person name="Ohm R.A."/>
            <person name="Patyshakuliyeva A."/>
            <person name="Brun A."/>
            <person name="Aerts A.L."/>
            <person name="Bailey A.M."/>
            <person name="Billette C."/>
            <person name="Coutinho P.M."/>
            <person name="Deakin G."/>
            <person name="Doddapaneni H."/>
            <person name="Floudas D."/>
            <person name="Grimwood J."/>
            <person name="Hilden K."/>
            <person name="Kuees U."/>
            <person name="LaButti K.M."/>
            <person name="Lapidus A."/>
            <person name="Lindquist E.A."/>
            <person name="Lucas S.M."/>
            <person name="Murat C."/>
            <person name="Riley R.W."/>
            <person name="Salamov A.A."/>
            <person name="Schmutz J."/>
            <person name="Subramanian V."/>
            <person name="Woesten H.A.B."/>
            <person name="Xu J."/>
            <person name="Eastwood D.C."/>
            <person name="Foster G.D."/>
            <person name="Sonnenberg A.S."/>
            <person name="Cullen D."/>
            <person name="de Vries R.P."/>
            <person name="Lundell T."/>
            <person name="Hibbett D.S."/>
            <person name="Henrissat B."/>
            <person name="Burton K.S."/>
            <person name="Kerrigan R.W."/>
            <person name="Challen M.P."/>
            <person name="Grigoriev I.V."/>
            <person name="Martin F."/>
        </authorList>
    </citation>
    <scope>NUCLEOTIDE SEQUENCE [LARGE SCALE GENOMIC DNA]</scope>
    <source>
        <strain evidence="4">JB137-S8 / ATCC MYA-4627 / FGSC 10392</strain>
    </source>
</reference>
<dbReference type="HOGENOM" id="CLU_072130_0_0_1"/>
<dbReference type="OMA" id="KWIGVEH"/>
<dbReference type="PANTHER" id="PTHR28268:SF1">
    <property type="entry name" value="MICOS SUBUNIT MIC26"/>
    <property type="match status" value="1"/>
</dbReference>
<dbReference type="AlphaFoldDB" id="K5WMU9"/>
<dbReference type="InterPro" id="IPR033181">
    <property type="entry name" value="Mic26_fungi"/>
</dbReference>